<evidence type="ECO:0000256" key="1">
    <source>
        <dbReference type="ARBA" id="ARBA00006315"/>
    </source>
</evidence>
<dbReference type="NCBIfam" id="TIGR04336">
    <property type="entry name" value="AmmeMemoSam_B"/>
    <property type="match status" value="1"/>
</dbReference>
<evidence type="ECO:0000313" key="4">
    <source>
        <dbReference type="Proteomes" id="UP000242592"/>
    </source>
</evidence>
<dbReference type="STRING" id="1123380.SAMN02745199_1044"/>
<dbReference type="Pfam" id="PF01875">
    <property type="entry name" value="Memo"/>
    <property type="match status" value="1"/>
</dbReference>
<dbReference type="OrthoDB" id="9785549at2"/>
<dbReference type="Proteomes" id="UP000242592">
    <property type="component" value="Unassembled WGS sequence"/>
</dbReference>
<comment type="similarity">
    <text evidence="1 2">Belongs to the MEMO1 family.</text>
</comment>
<dbReference type="AlphaFoldDB" id="A0A1M5STE2"/>
<dbReference type="Gene3D" id="3.40.830.10">
    <property type="entry name" value="LigB-like"/>
    <property type="match status" value="1"/>
</dbReference>
<dbReference type="CDD" id="cd07361">
    <property type="entry name" value="MEMO_like"/>
    <property type="match status" value="1"/>
</dbReference>
<name>A0A1M5STE2_9BACT</name>
<proteinExistence type="inferred from homology"/>
<protein>
    <recommendedName>
        <fullName evidence="2">MEMO1 family protein SAMN02745199_1044</fullName>
    </recommendedName>
</protein>
<keyword evidence="4" id="KW-1185">Reference proteome</keyword>
<sequence>MVRKAIFSGKFYPEKEEDLIKFIKQHTNGNAEYSEGYFKRLGLILPHAGYIFSGKTAIKAVEKARNIGKPKTIVIFGTNHTGYGEGICSVWDHGYWETPLGEIEIDEDFASRLVDNSNLFKVDYTAHFYEHSIEVLLPILKYFFGDFRMVPVVYNFQSLENSIQIIEKLMSIYVEKVLFVASSDLNHFENDKVTREKDLLLIKQILNRDIEGIFEIVKLHNISACGIGPISILVGMFEKIQLIEHTTSAEATGDYSYTVGYASFLLR</sequence>
<dbReference type="PANTHER" id="PTHR11060">
    <property type="entry name" value="PROTEIN MEMO1"/>
    <property type="match status" value="1"/>
</dbReference>
<evidence type="ECO:0000313" key="3">
    <source>
        <dbReference type="EMBL" id="SHH41253.1"/>
    </source>
</evidence>
<accession>A0A1M5STE2</accession>
<dbReference type="PANTHER" id="PTHR11060:SF0">
    <property type="entry name" value="PROTEIN MEMO1"/>
    <property type="match status" value="1"/>
</dbReference>
<evidence type="ECO:0000256" key="2">
    <source>
        <dbReference type="HAMAP-Rule" id="MF_00055"/>
    </source>
</evidence>
<gene>
    <name evidence="3" type="ORF">SAMN02745199_1044</name>
</gene>
<dbReference type="HAMAP" id="MF_00055">
    <property type="entry name" value="MEMO1"/>
    <property type="match status" value="1"/>
</dbReference>
<reference evidence="4" key="1">
    <citation type="submission" date="2016-11" db="EMBL/GenBank/DDBJ databases">
        <authorList>
            <person name="Varghese N."/>
            <person name="Submissions S."/>
        </authorList>
    </citation>
    <scope>NUCLEOTIDE SEQUENCE [LARGE SCALE GENOMIC DNA]</scope>
    <source>
        <strain evidence="4">DSM 15807</strain>
    </source>
</reference>
<dbReference type="EMBL" id="FQXN01000003">
    <property type="protein sequence ID" value="SHH41253.1"/>
    <property type="molecule type" value="Genomic_DNA"/>
</dbReference>
<dbReference type="InterPro" id="IPR002737">
    <property type="entry name" value="MEMO1_fam"/>
</dbReference>
<organism evidence="3 4">
    <name type="scientific">Thermosipho atlanticus DSM 15807</name>
    <dbReference type="NCBI Taxonomy" id="1123380"/>
    <lineage>
        <taxon>Bacteria</taxon>
        <taxon>Thermotogati</taxon>
        <taxon>Thermotogota</taxon>
        <taxon>Thermotogae</taxon>
        <taxon>Thermotogales</taxon>
        <taxon>Fervidobacteriaceae</taxon>
        <taxon>Thermosipho</taxon>
    </lineage>
</organism>
<dbReference type="RefSeq" id="WP_073072942.1">
    <property type="nucleotide sequence ID" value="NZ_FQXN01000003.1"/>
</dbReference>